<evidence type="ECO:0000313" key="1">
    <source>
        <dbReference type="EMBL" id="TXE15800.1"/>
    </source>
</evidence>
<name>A0A5C7B4S7_9FLAO</name>
<gene>
    <name evidence="1" type="ORF">ES692_14995</name>
</gene>
<dbReference type="EMBL" id="VOSB01000024">
    <property type="protein sequence ID" value="TXE15800.1"/>
    <property type="molecule type" value="Genomic_DNA"/>
</dbReference>
<sequence>MKYLFSITIFLSFNLSIDTIESTCNNYNDNNLIATTQISLEDQVYDKLEVKTNLPKMLNKFLDRKALIRTDVPSTLWEEIKNNIDYGGFKTQIVDIIPDFYSDSELQALLNTHSDSPKVPITKMNFRQVLAQKSQNFIDVQFINTVNSILSENGFSAL</sequence>
<reference evidence="1 2" key="1">
    <citation type="submission" date="2019-08" db="EMBL/GenBank/DDBJ databases">
        <title>Genome of Psychroserpens burtonensis ACAM 167.</title>
        <authorList>
            <person name="Bowman J.P."/>
        </authorList>
    </citation>
    <scope>NUCLEOTIDE SEQUENCE [LARGE SCALE GENOMIC DNA]</scope>
    <source>
        <strain evidence="1 2">ACAM 167</strain>
    </source>
</reference>
<dbReference type="Proteomes" id="UP000321938">
    <property type="component" value="Unassembled WGS sequence"/>
</dbReference>
<keyword evidence="2" id="KW-1185">Reference proteome</keyword>
<dbReference type="AlphaFoldDB" id="A0A5C7B4S7"/>
<protein>
    <submittedName>
        <fullName evidence="1">Uncharacterized protein</fullName>
    </submittedName>
</protein>
<accession>A0A5C7B4S7</accession>
<evidence type="ECO:0000313" key="2">
    <source>
        <dbReference type="Proteomes" id="UP000321938"/>
    </source>
</evidence>
<proteinExistence type="predicted"/>
<dbReference type="STRING" id="1123037.GCA_000425305_03154"/>
<comment type="caution">
    <text evidence="1">The sequence shown here is derived from an EMBL/GenBank/DDBJ whole genome shotgun (WGS) entry which is preliminary data.</text>
</comment>
<organism evidence="1 2">
    <name type="scientific">Psychroserpens burtonensis</name>
    <dbReference type="NCBI Taxonomy" id="49278"/>
    <lineage>
        <taxon>Bacteria</taxon>
        <taxon>Pseudomonadati</taxon>
        <taxon>Bacteroidota</taxon>
        <taxon>Flavobacteriia</taxon>
        <taxon>Flavobacteriales</taxon>
        <taxon>Flavobacteriaceae</taxon>
        <taxon>Psychroserpens</taxon>
    </lineage>
</organism>
<dbReference type="OrthoDB" id="9931506at2"/>
<dbReference type="RefSeq" id="WP_147231986.1">
    <property type="nucleotide sequence ID" value="NZ_VOSB01000024.1"/>
</dbReference>